<protein>
    <submittedName>
        <fullName evidence="1">Uncharacterized protein</fullName>
    </submittedName>
</protein>
<evidence type="ECO:0000313" key="2">
    <source>
        <dbReference type="Proteomes" id="UP001162483"/>
    </source>
</evidence>
<sequence>MDDSREGKEQEMQRHGLYQEVHGRSKGFKVYDKQDQGRIIQIIVKGVVHHSRWLSKKKHCYSPQKAQVWIHAPMGRGVKSTRGQVVK</sequence>
<dbReference type="EMBL" id="CATNWA010021331">
    <property type="protein sequence ID" value="CAI9622272.1"/>
    <property type="molecule type" value="Genomic_DNA"/>
</dbReference>
<keyword evidence="2" id="KW-1185">Reference proteome</keyword>
<accession>A0ABN9HKF8</accession>
<name>A0ABN9HKF8_9NEOB</name>
<feature type="non-terminal residue" evidence="1">
    <location>
        <position position="87"/>
    </location>
</feature>
<gene>
    <name evidence="1" type="ORF">SPARVUS_LOCUS16266093</name>
</gene>
<organism evidence="1 2">
    <name type="scientific">Staurois parvus</name>
    <dbReference type="NCBI Taxonomy" id="386267"/>
    <lineage>
        <taxon>Eukaryota</taxon>
        <taxon>Metazoa</taxon>
        <taxon>Chordata</taxon>
        <taxon>Craniata</taxon>
        <taxon>Vertebrata</taxon>
        <taxon>Euteleostomi</taxon>
        <taxon>Amphibia</taxon>
        <taxon>Batrachia</taxon>
        <taxon>Anura</taxon>
        <taxon>Neobatrachia</taxon>
        <taxon>Ranoidea</taxon>
        <taxon>Ranidae</taxon>
        <taxon>Staurois</taxon>
    </lineage>
</organism>
<comment type="caution">
    <text evidence="1">The sequence shown here is derived from an EMBL/GenBank/DDBJ whole genome shotgun (WGS) entry which is preliminary data.</text>
</comment>
<reference evidence="1" key="1">
    <citation type="submission" date="2023-05" db="EMBL/GenBank/DDBJ databases">
        <authorList>
            <person name="Stuckert A."/>
        </authorList>
    </citation>
    <scope>NUCLEOTIDE SEQUENCE</scope>
</reference>
<dbReference type="Proteomes" id="UP001162483">
    <property type="component" value="Unassembled WGS sequence"/>
</dbReference>
<proteinExistence type="predicted"/>
<evidence type="ECO:0000313" key="1">
    <source>
        <dbReference type="EMBL" id="CAI9622272.1"/>
    </source>
</evidence>